<gene>
    <name evidence="10" type="ORF">DVS28_a3234</name>
</gene>
<accession>A0A346Y0B2</accession>
<keyword evidence="3" id="KW-0813">Transport</keyword>
<evidence type="ECO:0000256" key="1">
    <source>
        <dbReference type="ARBA" id="ARBA00004651"/>
    </source>
</evidence>
<evidence type="ECO:0000313" key="10">
    <source>
        <dbReference type="EMBL" id="AXV07909.1"/>
    </source>
</evidence>
<protein>
    <submittedName>
        <fullName evidence="10">Branched-chain amino acid transport protein AzlC</fullName>
    </submittedName>
</protein>
<evidence type="ECO:0000256" key="2">
    <source>
        <dbReference type="ARBA" id="ARBA00010735"/>
    </source>
</evidence>
<evidence type="ECO:0000256" key="4">
    <source>
        <dbReference type="ARBA" id="ARBA00022475"/>
    </source>
</evidence>
<keyword evidence="6 9" id="KW-1133">Transmembrane helix</keyword>
<dbReference type="Proteomes" id="UP000264006">
    <property type="component" value="Chromosome"/>
</dbReference>
<proteinExistence type="inferred from homology"/>
<evidence type="ECO:0000256" key="3">
    <source>
        <dbReference type="ARBA" id="ARBA00022448"/>
    </source>
</evidence>
<evidence type="ECO:0000256" key="9">
    <source>
        <dbReference type="SAM" id="Phobius"/>
    </source>
</evidence>
<keyword evidence="5 9" id="KW-0812">Transmembrane</keyword>
<feature type="transmembrane region" description="Helical" evidence="9">
    <location>
        <begin position="162"/>
        <end position="181"/>
    </location>
</feature>
<evidence type="ECO:0000256" key="5">
    <source>
        <dbReference type="ARBA" id="ARBA00022692"/>
    </source>
</evidence>
<dbReference type="Pfam" id="PF03591">
    <property type="entry name" value="AzlC"/>
    <property type="match status" value="1"/>
</dbReference>
<dbReference type="GO" id="GO:0005886">
    <property type="term" value="C:plasma membrane"/>
    <property type="evidence" value="ECO:0007669"/>
    <property type="project" value="UniProtKB-SubCell"/>
</dbReference>
<reference evidence="10 11" key="1">
    <citation type="submission" date="2018-09" db="EMBL/GenBank/DDBJ databases">
        <title>Complete genome sequence of Euzebya sp. DY32-46 isolated from seawater of Pacific Ocean.</title>
        <authorList>
            <person name="Xu L."/>
            <person name="Wu Y.-H."/>
            <person name="Xu X.-W."/>
        </authorList>
    </citation>
    <scope>NUCLEOTIDE SEQUENCE [LARGE SCALE GENOMIC DNA]</scope>
    <source>
        <strain evidence="10 11">DY32-46</strain>
    </source>
</reference>
<feature type="transmembrane region" description="Helical" evidence="9">
    <location>
        <begin position="66"/>
        <end position="87"/>
    </location>
</feature>
<feature type="transmembrane region" description="Helical" evidence="9">
    <location>
        <begin position="14"/>
        <end position="33"/>
    </location>
</feature>
<feature type="transmembrane region" description="Helical" evidence="9">
    <location>
        <begin position="193"/>
        <end position="221"/>
    </location>
</feature>
<dbReference type="GO" id="GO:1903785">
    <property type="term" value="P:L-valine transmembrane transport"/>
    <property type="evidence" value="ECO:0007669"/>
    <property type="project" value="TreeGrafter"/>
</dbReference>
<comment type="similarity">
    <text evidence="2">Belongs to the AzlC family.</text>
</comment>
<dbReference type="AlphaFoldDB" id="A0A346Y0B2"/>
<evidence type="ECO:0000313" key="11">
    <source>
        <dbReference type="Proteomes" id="UP000264006"/>
    </source>
</evidence>
<keyword evidence="11" id="KW-1185">Reference proteome</keyword>
<name>A0A346Y0B2_9ACTN</name>
<dbReference type="PANTHER" id="PTHR34979:SF1">
    <property type="entry name" value="INNER MEMBRANE PROTEIN YGAZ"/>
    <property type="match status" value="1"/>
</dbReference>
<keyword evidence="4" id="KW-1003">Cell membrane</keyword>
<evidence type="ECO:0000256" key="6">
    <source>
        <dbReference type="ARBA" id="ARBA00022989"/>
    </source>
</evidence>
<dbReference type="KEGG" id="euz:DVS28_a3234"/>
<dbReference type="EMBL" id="CP031165">
    <property type="protein sequence ID" value="AXV07909.1"/>
    <property type="molecule type" value="Genomic_DNA"/>
</dbReference>
<evidence type="ECO:0000256" key="7">
    <source>
        <dbReference type="ARBA" id="ARBA00023136"/>
    </source>
</evidence>
<feature type="region of interest" description="Disordered" evidence="8">
    <location>
        <begin position="229"/>
        <end position="257"/>
    </location>
</feature>
<feature type="transmembrane region" description="Helical" evidence="9">
    <location>
        <begin position="130"/>
        <end position="150"/>
    </location>
</feature>
<organism evidence="10 11">
    <name type="scientific">Euzebya pacifica</name>
    <dbReference type="NCBI Taxonomy" id="1608957"/>
    <lineage>
        <taxon>Bacteria</taxon>
        <taxon>Bacillati</taxon>
        <taxon>Actinomycetota</taxon>
        <taxon>Nitriliruptoria</taxon>
        <taxon>Euzebyales</taxon>
    </lineage>
</organism>
<sequence length="257" mass="26090">MSARSAVLAGVRDISPVVLGMAPFGLLAGIAAIEAGMPAWGASVFSTFVFAGAAQLAALDLIAQGAAAPIVIGTIVVINARFLMYSASLAVHLGDEPAGRRLGVAYLLTDQAYAVTIARLTENPRLAHRVAYYTGAGALLWACWQGYTITGTLAGAAIPDDVPIEFAIPLVFAALLVPALTDRATLAAALTSALVATLAADLPANLGLLLAAAAGVAVGLTTSVRGGSFERQAVPTPGGQPLHDDRFRDDSGEEDAA</sequence>
<dbReference type="PANTHER" id="PTHR34979">
    <property type="entry name" value="INNER MEMBRANE PROTEIN YGAZ"/>
    <property type="match status" value="1"/>
</dbReference>
<keyword evidence="7 9" id="KW-0472">Membrane</keyword>
<evidence type="ECO:0000256" key="8">
    <source>
        <dbReference type="SAM" id="MobiDB-lite"/>
    </source>
</evidence>
<dbReference type="InterPro" id="IPR011606">
    <property type="entry name" value="Brnchd-chn_aa_trnsp_permease"/>
</dbReference>
<comment type="subcellular location">
    <subcellularLocation>
        <location evidence="1">Cell membrane</location>
        <topology evidence="1">Multi-pass membrane protein</topology>
    </subcellularLocation>
</comment>